<proteinExistence type="predicted"/>
<dbReference type="AlphaFoldDB" id="A0A4C1Z632"/>
<organism evidence="1 2">
    <name type="scientific">Eumeta variegata</name>
    <name type="common">Bagworm moth</name>
    <name type="synonym">Eumeta japonica</name>
    <dbReference type="NCBI Taxonomy" id="151549"/>
    <lineage>
        <taxon>Eukaryota</taxon>
        <taxon>Metazoa</taxon>
        <taxon>Ecdysozoa</taxon>
        <taxon>Arthropoda</taxon>
        <taxon>Hexapoda</taxon>
        <taxon>Insecta</taxon>
        <taxon>Pterygota</taxon>
        <taxon>Neoptera</taxon>
        <taxon>Endopterygota</taxon>
        <taxon>Lepidoptera</taxon>
        <taxon>Glossata</taxon>
        <taxon>Ditrysia</taxon>
        <taxon>Tineoidea</taxon>
        <taxon>Psychidae</taxon>
        <taxon>Oiketicinae</taxon>
        <taxon>Eumeta</taxon>
    </lineage>
</organism>
<evidence type="ECO:0000313" key="2">
    <source>
        <dbReference type="Proteomes" id="UP000299102"/>
    </source>
</evidence>
<comment type="caution">
    <text evidence="1">The sequence shown here is derived from an EMBL/GenBank/DDBJ whole genome shotgun (WGS) entry which is preliminary data.</text>
</comment>
<name>A0A4C1Z632_EUMVA</name>
<evidence type="ECO:0000313" key="1">
    <source>
        <dbReference type="EMBL" id="GBP84291.1"/>
    </source>
</evidence>
<gene>
    <name evidence="1" type="ORF">EVAR_56975_1</name>
</gene>
<accession>A0A4C1Z632</accession>
<sequence>MPTTRDMPYRRLFEIVSAYDANGYRDGSNPFILRSTEAAGWNERAMVYDLTDEGMPKLSQLLVSLTSIRLSTAAVRASGGSESTFRGLEMKWWGCGGS</sequence>
<reference evidence="1 2" key="1">
    <citation type="journal article" date="2019" name="Commun. Biol.">
        <title>The bagworm genome reveals a unique fibroin gene that provides high tensile strength.</title>
        <authorList>
            <person name="Kono N."/>
            <person name="Nakamura H."/>
            <person name="Ohtoshi R."/>
            <person name="Tomita M."/>
            <person name="Numata K."/>
            <person name="Arakawa K."/>
        </authorList>
    </citation>
    <scope>NUCLEOTIDE SEQUENCE [LARGE SCALE GENOMIC DNA]</scope>
</reference>
<protein>
    <submittedName>
        <fullName evidence="1">Uncharacterized protein</fullName>
    </submittedName>
</protein>
<keyword evidence="2" id="KW-1185">Reference proteome</keyword>
<dbReference type="Proteomes" id="UP000299102">
    <property type="component" value="Unassembled WGS sequence"/>
</dbReference>
<dbReference type="EMBL" id="BGZK01001669">
    <property type="protein sequence ID" value="GBP84291.1"/>
    <property type="molecule type" value="Genomic_DNA"/>
</dbReference>